<gene>
    <name evidence="2" type="ORF">IQ26_06533</name>
</gene>
<organism evidence="2 3">
    <name type="scientific">Mesorhizobium tianshanense</name>
    <dbReference type="NCBI Taxonomy" id="39844"/>
    <lineage>
        <taxon>Bacteria</taxon>
        <taxon>Pseudomonadati</taxon>
        <taxon>Pseudomonadota</taxon>
        <taxon>Alphaproteobacteria</taxon>
        <taxon>Hyphomicrobiales</taxon>
        <taxon>Phyllobacteriaceae</taxon>
        <taxon>Mesorhizobium</taxon>
    </lineage>
</organism>
<dbReference type="Proteomes" id="UP000317122">
    <property type="component" value="Unassembled WGS sequence"/>
</dbReference>
<proteinExistence type="predicted"/>
<accession>A0A562MST1</accession>
<dbReference type="EMBL" id="VLKT01000062">
    <property type="protein sequence ID" value="TWI22858.1"/>
    <property type="molecule type" value="Genomic_DNA"/>
</dbReference>
<evidence type="ECO:0000256" key="1">
    <source>
        <dbReference type="SAM" id="MobiDB-lite"/>
    </source>
</evidence>
<protein>
    <submittedName>
        <fullName evidence="2">Uncharacterized protein</fullName>
    </submittedName>
</protein>
<evidence type="ECO:0000313" key="3">
    <source>
        <dbReference type="Proteomes" id="UP000317122"/>
    </source>
</evidence>
<keyword evidence="3" id="KW-1185">Reference proteome</keyword>
<dbReference type="AlphaFoldDB" id="A0A562MST1"/>
<feature type="region of interest" description="Disordered" evidence="1">
    <location>
        <begin position="1"/>
        <end position="24"/>
    </location>
</feature>
<name>A0A562MST1_9HYPH</name>
<sequence length="92" mass="10125">MLNYHDLEKAREATRKIPGGSGGAQANRNTGLVIRIAIARRREKLVMSGLLNETADIEKPELSVPFLQLCRHRASGQYAIAGTSAHIEKSNR</sequence>
<reference evidence="2 3" key="1">
    <citation type="journal article" date="2015" name="Stand. Genomic Sci.">
        <title>Genomic Encyclopedia of Bacterial and Archaeal Type Strains, Phase III: the genomes of soil and plant-associated and newly described type strains.</title>
        <authorList>
            <person name="Whitman W.B."/>
            <person name="Woyke T."/>
            <person name="Klenk H.P."/>
            <person name="Zhou Y."/>
            <person name="Lilburn T.G."/>
            <person name="Beck B.J."/>
            <person name="De Vos P."/>
            <person name="Vandamme P."/>
            <person name="Eisen J.A."/>
            <person name="Garrity G."/>
            <person name="Hugenholtz P."/>
            <person name="Kyrpides N.C."/>
        </authorList>
    </citation>
    <scope>NUCLEOTIDE SEQUENCE [LARGE SCALE GENOMIC DNA]</scope>
    <source>
        <strain evidence="2 3">CGMCC 1.2546</strain>
    </source>
</reference>
<comment type="caution">
    <text evidence="2">The sequence shown here is derived from an EMBL/GenBank/DDBJ whole genome shotgun (WGS) entry which is preliminary data.</text>
</comment>
<evidence type="ECO:0000313" key="2">
    <source>
        <dbReference type="EMBL" id="TWI22858.1"/>
    </source>
</evidence>
<feature type="compositionally biased region" description="Basic and acidic residues" evidence="1">
    <location>
        <begin position="1"/>
        <end position="15"/>
    </location>
</feature>